<dbReference type="AlphaFoldDB" id="A0A6B2G977"/>
<dbReference type="SUPFAM" id="SSF158997">
    <property type="entry name" value="Trm112p-like"/>
    <property type="match status" value="1"/>
</dbReference>
<accession>A0A6B2G977</accession>
<dbReference type="GO" id="GO:0030488">
    <property type="term" value="P:tRNA methylation"/>
    <property type="evidence" value="ECO:0007669"/>
    <property type="project" value="TreeGrafter"/>
</dbReference>
<dbReference type="EMBL" id="GHBR01006327">
    <property type="protein sequence ID" value="NDJ98745.1"/>
    <property type="molecule type" value="Transcribed_RNA"/>
</dbReference>
<dbReference type="GO" id="GO:0046982">
    <property type="term" value="F:protein heterodimerization activity"/>
    <property type="evidence" value="ECO:0007669"/>
    <property type="project" value="InterPro"/>
</dbReference>
<sequence length="121" mass="13969">MRLLLHNVLKSNSLGSKIGYPLGLECSQSRIVESDFHLQLLKNMYQKIDYKVLYDASRIVGYNELPEFPPDSLFEDEAFGKIFHHAIMEIDVVEGFLICPDTGYRYVIHESIPDMIIPHKL</sequence>
<proteinExistence type="predicted"/>
<dbReference type="PANTHER" id="PTHR12773">
    <property type="entry name" value="UPF0315 PROTEIN-RELATED"/>
    <property type="match status" value="1"/>
</dbReference>
<dbReference type="GO" id="GO:0008168">
    <property type="term" value="F:methyltransferase activity"/>
    <property type="evidence" value="ECO:0007669"/>
    <property type="project" value="UniProtKB-KW"/>
</dbReference>
<keyword evidence="1" id="KW-0808">Transferase</keyword>
<protein>
    <submittedName>
        <fullName evidence="1">Multifunctional methyltransferase subunit TRM112 homolog B (Trinotate prediction)</fullName>
    </submittedName>
</protein>
<organism evidence="1">
    <name type="scientific">Myxobolus squamalis</name>
    <name type="common">Myxosporean</name>
    <dbReference type="NCBI Taxonomy" id="59785"/>
    <lineage>
        <taxon>Eukaryota</taxon>
        <taxon>Metazoa</taxon>
        <taxon>Cnidaria</taxon>
        <taxon>Myxozoa</taxon>
        <taxon>Myxosporea</taxon>
        <taxon>Bivalvulida</taxon>
        <taxon>Platysporina</taxon>
        <taxon>Myxobolidae</taxon>
        <taxon>Myxobolus</taxon>
    </lineage>
</organism>
<dbReference type="GO" id="GO:0070476">
    <property type="term" value="P:rRNA (guanine-N7)-methylation"/>
    <property type="evidence" value="ECO:0007669"/>
    <property type="project" value="TreeGrafter"/>
</dbReference>
<name>A0A6B2G977_MYXSQ</name>
<keyword evidence="1" id="KW-0489">Methyltransferase</keyword>
<reference evidence="1" key="1">
    <citation type="submission" date="2018-11" db="EMBL/GenBank/DDBJ databases">
        <title>Myxobolus squamalis genome and transcriptome.</title>
        <authorList>
            <person name="Yahalomi D."/>
            <person name="Atkinson S.D."/>
            <person name="Neuhof M."/>
            <person name="Chang E.S."/>
            <person name="Philippe H."/>
            <person name="Cartwright P."/>
            <person name="Bartholomew J.L."/>
            <person name="Huchon D."/>
        </authorList>
    </citation>
    <scope>NUCLEOTIDE SEQUENCE</scope>
    <source>
        <strain evidence="1">71B08</strain>
        <tissue evidence="1">Whole</tissue>
    </source>
</reference>
<evidence type="ECO:0000313" key="1">
    <source>
        <dbReference type="EMBL" id="NDJ98745.1"/>
    </source>
</evidence>
<dbReference type="Gene3D" id="2.20.25.10">
    <property type="match status" value="1"/>
</dbReference>
<dbReference type="InterPro" id="IPR039127">
    <property type="entry name" value="Trm112"/>
</dbReference>
<dbReference type="PANTHER" id="PTHR12773:SF0">
    <property type="entry name" value="MULTIFUNCTIONAL METHYLTRANSFERASE SUBUNIT TRM112-LIKE PROTEIN"/>
    <property type="match status" value="1"/>
</dbReference>